<protein>
    <submittedName>
        <fullName evidence="5">Leucine-rich repeat-containing serine/threonine-protein kinase</fullName>
    </submittedName>
</protein>
<evidence type="ECO:0000256" key="1">
    <source>
        <dbReference type="ARBA" id="ARBA00022614"/>
    </source>
</evidence>
<dbReference type="SMART" id="SM00364">
    <property type="entry name" value="LRR_BAC"/>
    <property type="match status" value="4"/>
</dbReference>
<dbReference type="InterPro" id="IPR011009">
    <property type="entry name" value="Kinase-like_dom_sf"/>
</dbReference>
<keyword evidence="5" id="KW-0808">Transferase</keyword>
<dbReference type="Proteomes" id="UP001201549">
    <property type="component" value="Unassembled WGS sequence"/>
</dbReference>
<dbReference type="InterPro" id="IPR032675">
    <property type="entry name" value="LRR_dom_sf"/>
</dbReference>
<dbReference type="InterPro" id="IPR017441">
    <property type="entry name" value="Protein_kinase_ATP_BS"/>
</dbReference>
<comment type="caution">
    <text evidence="5">The sequence shown here is derived from an EMBL/GenBank/DDBJ whole genome shotgun (WGS) entry which is preliminary data.</text>
</comment>
<keyword evidence="2" id="KW-0677">Repeat</keyword>
<dbReference type="RefSeq" id="WP_238896678.1">
    <property type="nucleotide sequence ID" value="NZ_JAKOGG010000007.1"/>
</dbReference>
<keyword evidence="5" id="KW-0418">Kinase</keyword>
<evidence type="ECO:0000259" key="4">
    <source>
        <dbReference type="PROSITE" id="PS50011"/>
    </source>
</evidence>
<accession>A0ABT2FLJ3</accession>
<sequence>MHTLEQLRAGELQGIRQLSLSCGLTEFPREIFSLADSLEILDLSGNQLSSLPDDLPKLSKLKVIFCSQNYFTELPQVLGRCESLSMVGFKSNQIVDVPPAALPAKLRWLILTDNRVQQLPDNIGACVELQKLMLAGNQLTSLPDTLSNCHKLELIRLAANRLEHLPQWLFTLPRLTWLAYAGNPLSAQLEAQALNVALPEIHWQQLAVNELLGEGASGLIYRADLMSAATSTPVAVKLFKGAMTSDGLPLCEMASTIKAGQHVALTQTLGRVAAHPQGTDGLVMQLIPSDFANLAGPPSLSSCTRDVYAPEQRFTPAVMFNIATAIASAAQHLHQQGMMHGDLYAHNILTTEIGDALLSDYGAASFYDVADAALAARLSRLEVRAFGCLLEELLARCDGLADSTQQGLGALLADCLQAQLLSRPSFEDICQRLNQLQAQQVMAA</sequence>
<organism evidence="5 6">
    <name type="scientific">Shewanella electrica</name>
    <dbReference type="NCBI Taxonomy" id="515560"/>
    <lineage>
        <taxon>Bacteria</taxon>
        <taxon>Pseudomonadati</taxon>
        <taxon>Pseudomonadota</taxon>
        <taxon>Gammaproteobacteria</taxon>
        <taxon>Alteromonadales</taxon>
        <taxon>Shewanellaceae</taxon>
        <taxon>Shewanella</taxon>
    </lineage>
</organism>
<feature type="binding site" evidence="3">
    <location>
        <position position="237"/>
    </location>
    <ligand>
        <name>ATP</name>
        <dbReference type="ChEBI" id="CHEBI:30616"/>
    </ligand>
</feature>
<dbReference type="Pfam" id="PF07714">
    <property type="entry name" value="PK_Tyr_Ser-Thr"/>
    <property type="match status" value="1"/>
</dbReference>
<feature type="domain" description="Protein kinase" evidence="4">
    <location>
        <begin position="206"/>
        <end position="444"/>
    </location>
</feature>
<proteinExistence type="predicted"/>
<dbReference type="Gene3D" id="3.80.10.10">
    <property type="entry name" value="Ribonuclease Inhibitor"/>
    <property type="match status" value="2"/>
</dbReference>
<dbReference type="SUPFAM" id="SSF52058">
    <property type="entry name" value="L domain-like"/>
    <property type="match status" value="1"/>
</dbReference>
<evidence type="ECO:0000313" key="6">
    <source>
        <dbReference type="Proteomes" id="UP001201549"/>
    </source>
</evidence>
<name>A0ABT2FLJ3_9GAMM</name>
<dbReference type="Pfam" id="PF13855">
    <property type="entry name" value="LRR_8"/>
    <property type="match status" value="2"/>
</dbReference>
<dbReference type="SUPFAM" id="SSF56112">
    <property type="entry name" value="Protein kinase-like (PK-like)"/>
    <property type="match status" value="1"/>
</dbReference>
<dbReference type="EMBL" id="JAKOGG010000007">
    <property type="protein sequence ID" value="MCS4557203.1"/>
    <property type="molecule type" value="Genomic_DNA"/>
</dbReference>
<dbReference type="InterPro" id="IPR050216">
    <property type="entry name" value="LRR_domain-containing"/>
</dbReference>
<dbReference type="InterPro" id="IPR000719">
    <property type="entry name" value="Prot_kinase_dom"/>
</dbReference>
<reference evidence="6" key="1">
    <citation type="submission" date="2023-07" db="EMBL/GenBank/DDBJ databases">
        <title>Shewanella mangrovi sp. nov., an acetaldehyde- degrading bacterium isolated from mangrove sediment.</title>
        <authorList>
            <person name="Liu Y."/>
        </authorList>
    </citation>
    <scope>NUCLEOTIDE SEQUENCE [LARGE SCALE GENOMIC DNA]</scope>
    <source>
        <strain evidence="6">C32</strain>
    </source>
</reference>
<keyword evidence="1" id="KW-0433">Leucine-rich repeat</keyword>
<gene>
    <name evidence="5" type="ORF">L9G74_12185</name>
</gene>
<evidence type="ECO:0000313" key="5">
    <source>
        <dbReference type="EMBL" id="MCS4557203.1"/>
    </source>
</evidence>
<dbReference type="PROSITE" id="PS51450">
    <property type="entry name" value="LRR"/>
    <property type="match status" value="2"/>
</dbReference>
<dbReference type="SMART" id="SM00369">
    <property type="entry name" value="LRR_TYP"/>
    <property type="match status" value="4"/>
</dbReference>
<dbReference type="InterPro" id="IPR001611">
    <property type="entry name" value="Leu-rich_rpt"/>
</dbReference>
<keyword evidence="6" id="KW-1185">Reference proteome</keyword>
<dbReference type="GO" id="GO:0016301">
    <property type="term" value="F:kinase activity"/>
    <property type="evidence" value="ECO:0007669"/>
    <property type="project" value="UniProtKB-KW"/>
</dbReference>
<keyword evidence="3" id="KW-0067">ATP-binding</keyword>
<dbReference type="Gene3D" id="1.10.510.10">
    <property type="entry name" value="Transferase(Phosphotransferase) domain 1"/>
    <property type="match status" value="1"/>
</dbReference>
<evidence type="ECO:0000256" key="2">
    <source>
        <dbReference type="ARBA" id="ARBA00022737"/>
    </source>
</evidence>
<dbReference type="PANTHER" id="PTHR48051">
    <property type="match status" value="1"/>
</dbReference>
<dbReference type="InterPro" id="IPR001245">
    <property type="entry name" value="Ser-Thr/Tyr_kinase_cat_dom"/>
</dbReference>
<dbReference type="PROSITE" id="PS50011">
    <property type="entry name" value="PROTEIN_KINASE_DOM"/>
    <property type="match status" value="1"/>
</dbReference>
<dbReference type="InterPro" id="IPR003591">
    <property type="entry name" value="Leu-rich_rpt_typical-subtyp"/>
</dbReference>
<keyword evidence="3" id="KW-0547">Nucleotide-binding</keyword>
<dbReference type="PANTHER" id="PTHR48051:SF1">
    <property type="entry name" value="RAS SUPPRESSOR PROTEIN 1"/>
    <property type="match status" value="1"/>
</dbReference>
<dbReference type="PROSITE" id="PS00107">
    <property type="entry name" value="PROTEIN_KINASE_ATP"/>
    <property type="match status" value="1"/>
</dbReference>
<evidence type="ECO:0000256" key="3">
    <source>
        <dbReference type="PROSITE-ProRule" id="PRU10141"/>
    </source>
</evidence>